<keyword evidence="3" id="KW-1185">Reference proteome</keyword>
<dbReference type="EMBL" id="VOBR01000009">
    <property type="protein sequence ID" value="TWP51192.1"/>
    <property type="molecule type" value="Genomic_DNA"/>
</dbReference>
<proteinExistence type="predicted"/>
<name>A0A563EUD1_9PSEU</name>
<dbReference type="GO" id="GO:0046872">
    <property type="term" value="F:metal ion binding"/>
    <property type="evidence" value="ECO:0007669"/>
    <property type="project" value="InterPro"/>
</dbReference>
<reference evidence="2 3" key="1">
    <citation type="submission" date="2019-07" db="EMBL/GenBank/DDBJ databases">
        <title>Lentzea xizangensis sp. nov., isolated from Qinghai-Tibetan Plateau Soils.</title>
        <authorList>
            <person name="Huang J."/>
        </authorList>
    </citation>
    <scope>NUCLEOTIDE SEQUENCE [LARGE SCALE GENOMIC DNA]</scope>
    <source>
        <strain evidence="2 3">FXJ1.1311</strain>
    </source>
</reference>
<dbReference type="RefSeq" id="WP_146352811.1">
    <property type="nucleotide sequence ID" value="NZ_VOBR01000009.1"/>
</dbReference>
<sequence>MDTMCLIRTLDTCVSHLSSTGGDWSARIPGLNWTVADCVAHIAEGLLWYATDLVAGHRELSTMDMKVRPASSPDDLIRTVSTFGTVLVRTVEASPPAAVGWHPYGLGDASAFAAMGCAELLVHTHDASLGLETSFTPDPALAEATLERLFPDAPGGHPAWETLLWAHNRVPLADFPRPDGWRWTLGSMS</sequence>
<dbReference type="SUPFAM" id="SSF109854">
    <property type="entry name" value="DinB/YfiT-like putative metalloenzymes"/>
    <property type="match status" value="1"/>
</dbReference>
<dbReference type="Pfam" id="PF11716">
    <property type="entry name" value="MDMPI_N"/>
    <property type="match status" value="1"/>
</dbReference>
<accession>A0A563EUD1</accession>
<dbReference type="InterPro" id="IPR034660">
    <property type="entry name" value="DinB/YfiT-like"/>
</dbReference>
<dbReference type="InterPro" id="IPR024344">
    <property type="entry name" value="MDMPI_metal-binding"/>
</dbReference>
<dbReference type="Proteomes" id="UP000316639">
    <property type="component" value="Unassembled WGS sequence"/>
</dbReference>
<evidence type="ECO:0000313" key="2">
    <source>
        <dbReference type="EMBL" id="TWP51192.1"/>
    </source>
</evidence>
<dbReference type="Gene3D" id="1.20.120.450">
    <property type="entry name" value="dinb family like domain"/>
    <property type="match status" value="1"/>
</dbReference>
<dbReference type="OrthoDB" id="4453346at2"/>
<evidence type="ECO:0000313" key="3">
    <source>
        <dbReference type="Proteomes" id="UP000316639"/>
    </source>
</evidence>
<dbReference type="AlphaFoldDB" id="A0A563EUD1"/>
<organism evidence="2 3">
    <name type="scientific">Lentzea tibetensis</name>
    <dbReference type="NCBI Taxonomy" id="2591470"/>
    <lineage>
        <taxon>Bacteria</taxon>
        <taxon>Bacillati</taxon>
        <taxon>Actinomycetota</taxon>
        <taxon>Actinomycetes</taxon>
        <taxon>Pseudonocardiales</taxon>
        <taxon>Pseudonocardiaceae</taxon>
        <taxon>Lentzea</taxon>
    </lineage>
</organism>
<feature type="domain" description="Mycothiol-dependent maleylpyruvate isomerase metal-binding" evidence="1">
    <location>
        <begin position="8"/>
        <end position="127"/>
    </location>
</feature>
<evidence type="ECO:0000259" key="1">
    <source>
        <dbReference type="Pfam" id="PF11716"/>
    </source>
</evidence>
<protein>
    <recommendedName>
        <fullName evidence="1">Mycothiol-dependent maleylpyruvate isomerase metal-binding domain-containing protein</fullName>
    </recommendedName>
</protein>
<comment type="caution">
    <text evidence="2">The sequence shown here is derived from an EMBL/GenBank/DDBJ whole genome shotgun (WGS) entry which is preliminary data.</text>
</comment>
<gene>
    <name evidence="2" type="ORF">FKR81_16365</name>
</gene>